<accession>A0AAW3V5G3</accession>
<proteinExistence type="predicted"/>
<dbReference type="PROSITE" id="PS51257">
    <property type="entry name" value="PROKAR_LIPOPROTEIN"/>
    <property type="match status" value="1"/>
</dbReference>
<sequence>MLRRIVLSAVILATAYLVAGCNTIAGLGEDITGSARSVQRAL</sequence>
<dbReference type="Proteomes" id="UP000518681">
    <property type="component" value="Unassembled WGS sequence"/>
</dbReference>
<dbReference type="AlphaFoldDB" id="A0AAW3V5G3"/>
<dbReference type="EMBL" id="JACIIK010000009">
    <property type="protein sequence ID" value="MBB6204421.1"/>
    <property type="molecule type" value="Genomic_DNA"/>
</dbReference>
<evidence type="ECO:0000313" key="2">
    <source>
        <dbReference type="Proteomes" id="UP000518681"/>
    </source>
</evidence>
<name>A0AAW3V5G3_9BURK</name>
<reference evidence="1 2" key="1">
    <citation type="submission" date="2020-08" db="EMBL/GenBank/DDBJ databases">
        <title>Genomic Encyclopedia of Type Strains, Phase IV (KMG-V): Genome sequencing to study the core and pangenomes of soil and plant-associated prokaryotes.</title>
        <authorList>
            <person name="Whitman W."/>
        </authorList>
    </citation>
    <scope>NUCLEOTIDE SEQUENCE [LARGE SCALE GENOMIC DNA]</scope>
    <source>
        <strain evidence="1 2">SEMIA 4013</strain>
    </source>
</reference>
<protein>
    <submittedName>
        <fullName evidence="1">Small secreted protein</fullName>
    </submittedName>
</protein>
<comment type="caution">
    <text evidence="1">The sequence shown here is derived from an EMBL/GenBank/DDBJ whole genome shotgun (WGS) entry which is preliminary data.</text>
</comment>
<evidence type="ECO:0000313" key="1">
    <source>
        <dbReference type="EMBL" id="MBB6204421.1"/>
    </source>
</evidence>
<gene>
    <name evidence="1" type="ORF">GGD69_005315</name>
</gene>
<organism evidence="1 2">
    <name type="scientific">Paraburkholderia fungorum</name>
    <dbReference type="NCBI Taxonomy" id="134537"/>
    <lineage>
        <taxon>Bacteria</taxon>
        <taxon>Pseudomonadati</taxon>
        <taxon>Pseudomonadota</taxon>
        <taxon>Betaproteobacteria</taxon>
        <taxon>Burkholderiales</taxon>
        <taxon>Burkholderiaceae</taxon>
        <taxon>Paraburkholderia</taxon>
    </lineage>
</organism>